<gene>
    <name evidence="2" type="ORF">NBR_LOCUS4712</name>
</gene>
<dbReference type="SUPFAM" id="SSF53300">
    <property type="entry name" value="vWA-like"/>
    <property type="match status" value="1"/>
</dbReference>
<organism evidence="4">
    <name type="scientific">Nippostrongylus brasiliensis</name>
    <name type="common">Rat hookworm</name>
    <dbReference type="NCBI Taxonomy" id="27835"/>
    <lineage>
        <taxon>Eukaryota</taxon>
        <taxon>Metazoa</taxon>
        <taxon>Ecdysozoa</taxon>
        <taxon>Nematoda</taxon>
        <taxon>Chromadorea</taxon>
        <taxon>Rhabditida</taxon>
        <taxon>Rhabditina</taxon>
        <taxon>Rhabditomorpha</taxon>
        <taxon>Strongyloidea</taxon>
        <taxon>Heligmosomidae</taxon>
        <taxon>Nippostrongylus</taxon>
    </lineage>
</organism>
<dbReference type="STRING" id="27835.A0A0N4XQA9"/>
<feature type="domain" description="VWFA" evidence="1">
    <location>
        <begin position="8"/>
        <end position="66"/>
    </location>
</feature>
<evidence type="ECO:0000313" key="4">
    <source>
        <dbReference type="WBParaSite" id="NBR_0000471101-mRNA-1"/>
    </source>
</evidence>
<dbReference type="EMBL" id="UYSL01009392">
    <property type="protein sequence ID" value="VDL68301.1"/>
    <property type="molecule type" value="Genomic_DNA"/>
</dbReference>
<evidence type="ECO:0000313" key="2">
    <source>
        <dbReference type="EMBL" id="VDL68301.1"/>
    </source>
</evidence>
<proteinExistence type="predicted"/>
<sequence length="67" mass="7245">MDFSDGTGDKSRHYLDIAAAAVGRLPISANAARVALVRYSGPGRAETLFHLDKHSNKDDVIELVTSF</sequence>
<reference evidence="4" key="1">
    <citation type="submission" date="2017-02" db="UniProtKB">
        <authorList>
            <consortium name="WormBaseParasite"/>
        </authorList>
    </citation>
    <scope>IDENTIFICATION</scope>
</reference>
<dbReference type="Pfam" id="PF00092">
    <property type="entry name" value="VWA"/>
    <property type="match status" value="1"/>
</dbReference>
<name>A0A0N4XQA9_NIPBR</name>
<evidence type="ECO:0000313" key="3">
    <source>
        <dbReference type="Proteomes" id="UP000271162"/>
    </source>
</evidence>
<dbReference type="Gene3D" id="3.40.50.410">
    <property type="entry name" value="von Willebrand factor, type A domain"/>
    <property type="match status" value="1"/>
</dbReference>
<reference evidence="2 3" key="2">
    <citation type="submission" date="2018-11" db="EMBL/GenBank/DDBJ databases">
        <authorList>
            <consortium name="Pathogen Informatics"/>
        </authorList>
    </citation>
    <scope>NUCLEOTIDE SEQUENCE [LARGE SCALE GENOMIC DNA]</scope>
</reference>
<evidence type="ECO:0000259" key="1">
    <source>
        <dbReference type="Pfam" id="PF00092"/>
    </source>
</evidence>
<protein>
    <submittedName>
        <fullName evidence="4">VWFA domain-containing protein</fullName>
    </submittedName>
</protein>
<dbReference type="AlphaFoldDB" id="A0A0N4XQA9"/>
<dbReference type="Proteomes" id="UP000271162">
    <property type="component" value="Unassembled WGS sequence"/>
</dbReference>
<keyword evidence="3" id="KW-1185">Reference proteome</keyword>
<dbReference type="InterPro" id="IPR036465">
    <property type="entry name" value="vWFA_dom_sf"/>
</dbReference>
<dbReference type="InterPro" id="IPR002035">
    <property type="entry name" value="VWF_A"/>
</dbReference>
<accession>A0A0N4XQA9</accession>
<dbReference type="WBParaSite" id="NBR_0000471101-mRNA-1">
    <property type="protein sequence ID" value="NBR_0000471101-mRNA-1"/>
    <property type="gene ID" value="NBR_0000471101"/>
</dbReference>